<dbReference type="Proteomes" id="UP000241769">
    <property type="component" value="Unassembled WGS sequence"/>
</dbReference>
<gene>
    <name evidence="1" type="ORF">PROFUN_11410</name>
</gene>
<accession>A0A2P6NA70</accession>
<name>A0A2P6NA70_9EUKA</name>
<dbReference type="AlphaFoldDB" id="A0A2P6NA70"/>
<reference evidence="1 2" key="1">
    <citation type="journal article" date="2018" name="Genome Biol. Evol.">
        <title>Multiple Roots of Fruiting Body Formation in Amoebozoa.</title>
        <authorList>
            <person name="Hillmann F."/>
            <person name="Forbes G."/>
            <person name="Novohradska S."/>
            <person name="Ferling I."/>
            <person name="Riege K."/>
            <person name="Groth M."/>
            <person name="Westermann M."/>
            <person name="Marz M."/>
            <person name="Spaller T."/>
            <person name="Winckler T."/>
            <person name="Schaap P."/>
            <person name="Glockner G."/>
        </authorList>
    </citation>
    <scope>NUCLEOTIDE SEQUENCE [LARGE SCALE GENOMIC DNA]</scope>
    <source>
        <strain evidence="1 2">Jena</strain>
    </source>
</reference>
<proteinExistence type="predicted"/>
<sequence>MQSGWKFMHPEQLVTIGSILLLLNYLGKLPGRIKRLSKLAEYRFDYARGNEEDCIIPVDYIPDIEYGSVKLKIARKSKEDSKWLQKKVGGGHIEYCQKESFDASISWKFDMTKTGPKTPPPPLRCPPTPIAWQTEEKLEEKGQRLHNKSSLSWQQDGTNGCHIKRDALLVLPLELQWSISTLLKVRSLLNNSLGKRCSISVEPLAFQQ</sequence>
<organism evidence="1 2">
    <name type="scientific">Planoprotostelium fungivorum</name>
    <dbReference type="NCBI Taxonomy" id="1890364"/>
    <lineage>
        <taxon>Eukaryota</taxon>
        <taxon>Amoebozoa</taxon>
        <taxon>Evosea</taxon>
        <taxon>Variosea</taxon>
        <taxon>Cavosteliida</taxon>
        <taxon>Cavosteliaceae</taxon>
        <taxon>Planoprotostelium</taxon>
    </lineage>
</organism>
<evidence type="ECO:0000313" key="1">
    <source>
        <dbReference type="EMBL" id="PRP80855.1"/>
    </source>
</evidence>
<evidence type="ECO:0000313" key="2">
    <source>
        <dbReference type="Proteomes" id="UP000241769"/>
    </source>
</evidence>
<comment type="caution">
    <text evidence="1">The sequence shown here is derived from an EMBL/GenBank/DDBJ whole genome shotgun (WGS) entry which is preliminary data.</text>
</comment>
<dbReference type="EMBL" id="MDYQ01000136">
    <property type="protein sequence ID" value="PRP80855.1"/>
    <property type="molecule type" value="Genomic_DNA"/>
</dbReference>
<keyword evidence="2" id="KW-1185">Reference proteome</keyword>
<protein>
    <submittedName>
        <fullName evidence="1">Uncharacterized protein</fullName>
    </submittedName>
</protein>
<dbReference type="InParanoid" id="A0A2P6NA70"/>